<dbReference type="PANTHER" id="PTHR34075:SF5">
    <property type="entry name" value="BLR3430 PROTEIN"/>
    <property type="match status" value="1"/>
</dbReference>
<dbReference type="Pfam" id="PF01796">
    <property type="entry name" value="OB_ChsH2_C"/>
    <property type="match status" value="1"/>
</dbReference>
<accession>A0A5J4LQT1</accession>
<evidence type="ECO:0000259" key="2">
    <source>
        <dbReference type="Pfam" id="PF01796"/>
    </source>
</evidence>
<feature type="region of interest" description="Disordered" evidence="1">
    <location>
        <begin position="1"/>
        <end position="58"/>
    </location>
</feature>
<dbReference type="Gene3D" id="6.10.30.10">
    <property type="match status" value="1"/>
</dbReference>
<dbReference type="InterPro" id="IPR002878">
    <property type="entry name" value="ChsH2_C"/>
</dbReference>
<dbReference type="AlphaFoldDB" id="A0A5J4LQT1"/>
<reference evidence="4 5" key="1">
    <citation type="submission" date="2019-10" db="EMBL/GenBank/DDBJ databases">
        <title>Whole genome shotgun sequence of Streptomyces angustmyceticus NBRC 3934.</title>
        <authorList>
            <person name="Hosoyama A."/>
            <person name="Ichikawa N."/>
            <person name="Kimura A."/>
            <person name="Kitahashi Y."/>
            <person name="Komaki H."/>
            <person name="Uohara A."/>
        </authorList>
    </citation>
    <scope>NUCLEOTIDE SEQUENCE [LARGE SCALE GENOMIC DNA]</scope>
    <source>
        <strain evidence="4 5">NBRC 3934</strain>
    </source>
</reference>
<comment type="caution">
    <text evidence="4">The sequence shown here is derived from an EMBL/GenBank/DDBJ whole genome shotgun (WGS) entry which is preliminary data.</text>
</comment>
<dbReference type="InterPro" id="IPR052513">
    <property type="entry name" value="Thioester_dehydratase-like"/>
</dbReference>
<feature type="domain" description="ChsH2 C-terminal OB-fold" evidence="2">
    <location>
        <begin position="109"/>
        <end position="184"/>
    </location>
</feature>
<dbReference type="InterPro" id="IPR022002">
    <property type="entry name" value="ChsH2_Znr"/>
</dbReference>
<dbReference type="Proteomes" id="UP000325598">
    <property type="component" value="Unassembled WGS sequence"/>
</dbReference>
<protein>
    <recommendedName>
        <fullName evidence="6">DNA-binding protein</fullName>
    </recommendedName>
</protein>
<gene>
    <name evidence="4" type="ORF">San01_63980</name>
</gene>
<keyword evidence="5" id="KW-1185">Reference proteome</keyword>
<dbReference type="SUPFAM" id="SSF50249">
    <property type="entry name" value="Nucleic acid-binding proteins"/>
    <property type="match status" value="1"/>
</dbReference>
<evidence type="ECO:0000313" key="5">
    <source>
        <dbReference type="Proteomes" id="UP000325598"/>
    </source>
</evidence>
<dbReference type="PANTHER" id="PTHR34075">
    <property type="entry name" value="BLR3430 PROTEIN"/>
    <property type="match status" value="1"/>
</dbReference>
<sequence length="200" mass="21224">MSAREAVESTVPAPSAEPDQPAASAAPAPSAPSAESVRDAMSPIVTPTTDNRPDSGADLLFPVPDDDGAPFWEYTARGELRIQTCSGCDALRFPPRPCCPHCQSFAAHWQRMSGRGRIWSYVVPHPPLLPAYAALPGYNAIVVELADAPHIRLVGNLVAAADAPLNSVEPARLRIGAPVKAAFHTLPGGVTVPRWLLERP</sequence>
<evidence type="ECO:0008006" key="6">
    <source>
        <dbReference type="Google" id="ProtNLM"/>
    </source>
</evidence>
<feature type="domain" description="ChsH2 rubredoxin-like zinc ribbon" evidence="3">
    <location>
        <begin position="72"/>
        <end position="105"/>
    </location>
</feature>
<evidence type="ECO:0000256" key="1">
    <source>
        <dbReference type="SAM" id="MobiDB-lite"/>
    </source>
</evidence>
<name>A0A5J4LQT1_9ACTN</name>
<evidence type="ECO:0000313" key="4">
    <source>
        <dbReference type="EMBL" id="GES33910.1"/>
    </source>
</evidence>
<dbReference type="Pfam" id="PF12172">
    <property type="entry name" value="zf-ChsH2"/>
    <property type="match status" value="1"/>
</dbReference>
<dbReference type="InterPro" id="IPR012340">
    <property type="entry name" value="NA-bd_OB-fold"/>
</dbReference>
<organism evidence="4 5">
    <name type="scientific">Streptomyces angustmyceticus</name>
    <dbReference type="NCBI Taxonomy" id="285578"/>
    <lineage>
        <taxon>Bacteria</taxon>
        <taxon>Bacillati</taxon>
        <taxon>Actinomycetota</taxon>
        <taxon>Actinomycetes</taxon>
        <taxon>Kitasatosporales</taxon>
        <taxon>Streptomycetaceae</taxon>
        <taxon>Streptomyces</taxon>
    </lineage>
</organism>
<evidence type="ECO:0000259" key="3">
    <source>
        <dbReference type="Pfam" id="PF12172"/>
    </source>
</evidence>
<feature type="compositionally biased region" description="Low complexity" evidence="1">
    <location>
        <begin position="12"/>
        <end position="35"/>
    </location>
</feature>
<dbReference type="EMBL" id="BLAG01000022">
    <property type="protein sequence ID" value="GES33910.1"/>
    <property type="molecule type" value="Genomic_DNA"/>
</dbReference>
<proteinExistence type="predicted"/>